<reference evidence="1" key="2">
    <citation type="submission" date="2019-02" db="EMBL/GenBank/DDBJ databases">
        <authorList>
            <person name="Chen S.-C."/>
            <person name="Chien H.-H."/>
            <person name="Lai M.-C."/>
        </authorList>
    </citation>
    <scope>NUCLEOTIDE SEQUENCE</scope>
    <source>
        <strain evidence="1">N2F9704</strain>
    </source>
</reference>
<keyword evidence="2" id="KW-1185">Reference proteome</keyword>
<accession>A0A8A3S7Y5</accession>
<proteinExistence type="predicted"/>
<evidence type="ECO:0000313" key="1">
    <source>
        <dbReference type="EMBL" id="QSZ68152.1"/>
    </source>
</evidence>
<dbReference type="KEGG" id="maqe:RJ40_11940"/>
<sequence length="90" mass="9475">MSSQVQVGRRNLAVHRCIAVALYRRATGETDAPALALGGETEGRCCPGGLAHMGFAPRPDFINRFVSTGRAEVRGGGRPKVAFPEHGEGA</sequence>
<dbReference type="GeneID" id="76425090"/>
<dbReference type="RefSeq" id="WP_265581095.1">
    <property type="nucleotide sequence ID" value="NZ_CP036172.1"/>
</dbReference>
<dbReference type="EMBL" id="CP036172">
    <property type="protein sequence ID" value="QSZ68152.1"/>
    <property type="molecule type" value="Genomic_DNA"/>
</dbReference>
<protein>
    <submittedName>
        <fullName evidence="1">Uncharacterized protein</fullName>
    </submittedName>
</protein>
<gene>
    <name evidence="1" type="ORF">RJ40_11940</name>
</gene>
<organism evidence="1 2">
    <name type="scientific">Methanofollis aquaemaris</name>
    <dbReference type="NCBI Taxonomy" id="126734"/>
    <lineage>
        <taxon>Archaea</taxon>
        <taxon>Methanobacteriati</taxon>
        <taxon>Methanobacteriota</taxon>
        <taxon>Stenosarchaea group</taxon>
        <taxon>Methanomicrobia</taxon>
        <taxon>Methanomicrobiales</taxon>
        <taxon>Methanomicrobiaceae</taxon>
        <taxon>Methanofollis</taxon>
    </lineage>
</organism>
<dbReference type="Proteomes" id="UP001042704">
    <property type="component" value="Chromosome"/>
</dbReference>
<evidence type="ECO:0000313" key="2">
    <source>
        <dbReference type="Proteomes" id="UP001042704"/>
    </source>
</evidence>
<reference evidence="1" key="1">
    <citation type="journal article" date="2001" name="Int. J. Syst. Evol. Microbiol.">
        <title>Methanofollis aquaemaris sp. nov., a methanogen isolated from an aquaculture fish pond.</title>
        <authorList>
            <person name="Lai M.C."/>
            <person name="Chen S.C."/>
        </authorList>
    </citation>
    <scope>NUCLEOTIDE SEQUENCE</scope>
    <source>
        <strain evidence="1">N2F9704</strain>
    </source>
</reference>
<name>A0A8A3S7Y5_9EURY</name>
<dbReference type="AlphaFoldDB" id="A0A8A3S7Y5"/>